<dbReference type="FunCoup" id="K1Y2Q5">
    <property type="interactions" value="561"/>
</dbReference>
<evidence type="ECO:0000256" key="5">
    <source>
        <dbReference type="ARBA" id="ARBA00022946"/>
    </source>
</evidence>
<evidence type="ECO:0000256" key="9">
    <source>
        <dbReference type="RuleBase" id="RU003945"/>
    </source>
</evidence>
<sequence>MIPSRGLRWSIQTIGTGRRRLETLSVPVRQVIAIALSNTLGFWLIRAIIQFSSSPVPLHRTIRAHGLLSMNKNRRFIPGSYASPQFSQPNTLIRTGTAIRFASSTTPTVTIASSASSTPSDFVGEAIPSSPSSHDLTSSLDSATDFASGSIHNIPESIGYLNTLGLDYGFGPTTMMQFLLEHVHVYAGTPWWVSISITGFLVRAALFKIMINSADNAARLQHTAPITKPLTVKMAEASRAGDKHLMMQIRSEIRMINRRAGIKMYRSLLPMLQVFAGYGTFVLMRAMSKLPVPGLETGGVLWFQNLTLPDPLFLLPIAGSVVLHWSLRKGGEIGQLNQNTAMAKFMLWGLPTLTLIATWWLPACLQLSFLVTGFISYLQGAAFRNPWFRSYFNMTQFPVKKDPSEPGSASTAKMRVLDTKEIDGRFEAVGQQQKKKGVLGNVVSEVSKSFSGVVKQGREKADEMTEKGKAKKLRDDTRKYEEVRKQMMREKEMLMERQREAARRARRQASNKQ</sequence>
<dbReference type="PANTHER" id="PTHR12428:SF66">
    <property type="entry name" value="MITOCHONDRIAL INNER MEMBRANE PROTEIN OXA1L"/>
    <property type="match status" value="1"/>
</dbReference>
<evidence type="ECO:0000256" key="8">
    <source>
        <dbReference type="ARBA" id="ARBA00023136"/>
    </source>
</evidence>
<feature type="transmembrane region" description="Helical" evidence="11">
    <location>
        <begin position="191"/>
        <end position="211"/>
    </location>
</feature>
<dbReference type="AlphaFoldDB" id="K1Y2Q5"/>
<dbReference type="CDD" id="cd20069">
    <property type="entry name" value="5TM_Oxa1-like"/>
    <property type="match status" value="1"/>
</dbReference>
<evidence type="ECO:0000256" key="7">
    <source>
        <dbReference type="ARBA" id="ARBA00023128"/>
    </source>
</evidence>
<name>K1Y2Q5_MARBU</name>
<keyword evidence="3 9" id="KW-0812">Transmembrane</keyword>
<evidence type="ECO:0000256" key="6">
    <source>
        <dbReference type="ARBA" id="ARBA00022989"/>
    </source>
</evidence>
<dbReference type="STRING" id="1072389.K1Y2Q5"/>
<keyword evidence="4" id="KW-0999">Mitochondrion inner membrane</keyword>
<reference evidence="13 14" key="1">
    <citation type="journal article" date="2012" name="BMC Genomics">
        <title>Sequencing the genome of Marssonina brunnea reveals fungus-poplar co-evolution.</title>
        <authorList>
            <person name="Zhu S."/>
            <person name="Cao Y.-Z."/>
            <person name="Jiang C."/>
            <person name="Tan B.-Y."/>
            <person name="Wang Z."/>
            <person name="Feng S."/>
            <person name="Zhang L."/>
            <person name="Su X.-H."/>
            <person name="Brejova B."/>
            <person name="Vinar T."/>
            <person name="Xu M."/>
            <person name="Wang M.-X."/>
            <person name="Zhang S.-G."/>
            <person name="Huang M.-R."/>
            <person name="Wu R."/>
            <person name="Zhou Y."/>
        </authorList>
    </citation>
    <scope>NUCLEOTIDE SEQUENCE [LARGE SCALE GENOMIC DNA]</scope>
    <source>
        <strain evidence="13 14">MB_m1</strain>
    </source>
</reference>
<evidence type="ECO:0000256" key="4">
    <source>
        <dbReference type="ARBA" id="ARBA00022792"/>
    </source>
</evidence>
<keyword evidence="7" id="KW-0496">Mitochondrion</keyword>
<evidence type="ECO:0000256" key="10">
    <source>
        <dbReference type="SAM" id="MobiDB-lite"/>
    </source>
</evidence>
<evidence type="ECO:0000256" key="3">
    <source>
        <dbReference type="ARBA" id="ARBA00022692"/>
    </source>
</evidence>
<evidence type="ECO:0000313" key="14">
    <source>
        <dbReference type="Proteomes" id="UP000006753"/>
    </source>
</evidence>
<gene>
    <name evidence="13" type="ORF">MBM_02686</name>
</gene>
<dbReference type="HOGENOM" id="CLU_029282_5_0_1"/>
<dbReference type="Pfam" id="PF02096">
    <property type="entry name" value="60KD_IMP"/>
    <property type="match status" value="1"/>
</dbReference>
<dbReference type="PANTHER" id="PTHR12428">
    <property type="entry name" value="OXA1"/>
    <property type="match status" value="1"/>
</dbReference>
<feature type="compositionally biased region" description="Basic and acidic residues" evidence="10">
    <location>
        <begin position="456"/>
        <end position="479"/>
    </location>
</feature>
<protein>
    <submittedName>
        <fullName evidence="13">Inner membrane protein OXA1</fullName>
    </submittedName>
</protein>
<dbReference type="InterPro" id="IPR028055">
    <property type="entry name" value="YidC/Oxa/ALB_C"/>
</dbReference>
<dbReference type="Proteomes" id="UP000006753">
    <property type="component" value="Unassembled WGS sequence"/>
</dbReference>
<accession>K1Y2Q5</accession>
<dbReference type="GO" id="GO:0032977">
    <property type="term" value="F:membrane insertase activity"/>
    <property type="evidence" value="ECO:0007669"/>
    <property type="project" value="InterPro"/>
</dbReference>
<keyword evidence="14" id="KW-1185">Reference proteome</keyword>
<dbReference type="InParanoid" id="K1Y2Q5"/>
<feature type="transmembrane region" description="Helical" evidence="11">
    <location>
        <begin position="268"/>
        <end position="288"/>
    </location>
</feature>
<dbReference type="eggNOG" id="KOG1239">
    <property type="taxonomic scope" value="Eukaryota"/>
</dbReference>
<keyword evidence="5" id="KW-0809">Transit peptide</keyword>
<feature type="region of interest" description="Disordered" evidence="10">
    <location>
        <begin position="454"/>
        <end position="479"/>
    </location>
</feature>
<dbReference type="InterPro" id="IPR001708">
    <property type="entry name" value="YidC/ALB3/OXA1/COX18"/>
</dbReference>
<dbReference type="GO" id="GO:0032979">
    <property type="term" value="P:protein insertion into mitochondrial inner membrane from matrix"/>
    <property type="evidence" value="ECO:0007669"/>
    <property type="project" value="TreeGrafter"/>
</dbReference>
<feature type="domain" description="Membrane insertase YidC/Oxa/ALB C-terminal" evidence="12">
    <location>
        <begin position="191"/>
        <end position="381"/>
    </location>
</feature>
<dbReference type="KEGG" id="mbe:MBM_02686"/>
<dbReference type="OrthoDB" id="2148490at2759"/>
<feature type="transmembrane region" description="Helical" evidence="11">
    <location>
        <begin position="367"/>
        <end position="387"/>
    </location>
</feature>
<keyword evidence="6 11" id="KW-1133">Transmembrane helix</keyword>
<evidence type="ECO:0000259" key="12">
    <source>
        <dbReference type="Pfam" id="PF02096"/>
    </source>
</evidence>
<evidence type="ECO:0000313" key="13">
    <source>
        <dbReference type="EMBL" id="EKD19449.1"/>
    </source>
</evidence>
<comment type="subcellular location">
    <subcellularLocation>
        <location evidence="9">Membrane</location>
        <topology evidence="9">Multi-pass membrane protein</topology>
    </subcellularLocation>
    <subcellularLocation>
        <location evidence="1">Mitochondrion inner membrane</location>
        <topology evidence="1">Multi-pass membrane protein</topology>
    </subcellularLocation>
</comment>
<evidence type="ECO:0000256" key="1">
    <source>
        <dbReference type="ARBA" id="ARBA00004448"/>
    </source>
</evidence>
<dbReference type="EMBL" id="JH921431">
    <property type="protein sequence ID" value="EKD19449.1"/>
    <property type="molecule type" value="Genomic_DNA"/>
</dbReference>
<keyword evidence="8 11" id="KW-0472">Membrane</keyword>
<dbReference type="OMA" id="PLGFGCY"/>
<evidence type="ECO:0000256" key="11">
    <source>
        <dbReference type="SAM" id="Phobius"/>
    </source>
</evidence>
<dbReference type="GO" id="GO:0005743">
    <property type="term" value="C:mitochondrial inner membrane"/>
    <property type="evidence" value="ECO:0007669"/>
    <property type="project" value="UniProtKB-SubCell"/>
</dbReference>
<comment type="similarity">
    <text evidence="2 9">Belongs to the OXA1/ALB3/YidC family.</text>
</comment>
<proteinExistence type="inferred from homology"/>
<evidence type="ECO:0000256" key="2">
    <source>
        <dbReference type="ARBA" id="ARBA00009877"/>
    </source>
</evidence>
<organism evidence="13 14">
    <name type="scientific">Marssonina brunnea f. sp. multigermtubi (strain MB_m1)</name>
    <name type="common">Marssonina leaf spot fungus</name>
    <dbReference type="NCBI Taxonomy" id="1072389"/>
    <lineage>
        <taxon>Eukaryota</taxon>
        <taxon>Fungi</taxon>
        <taxon>Dikarya</taxon>
        <taxon>Ascomycota</taxon>
        <taxon>Pezizomycotina</taxon>
        <taxon>Leotiomycetes</taxon>
        <taxon>Helotiales</taxon>
        <taxon>Drepanopezizaceae</taxon>
        <taxon>Drepanopeziza</taxon>
    </lineage>
</organism>